<feature type="non-terminal residue" evidence="13">
    <location>
        <position position="360"/>
    </location>
</feature>
<evidence type="ECO:0000256" key="9">
    <source>
        <dbReference type="ARBA" id="ARBA00023242"/>
    </source>
</evidence>
<dbReference type="AlphaFoldDB" id="A0A9Q0S787"/>
<dbReference type="PROSITE" id="PS50157">
    <property type="entry name" value="ZINC_FINGER_C2H2_2"/>
    <property type="match status" value="6"/>
</dbReference>
<keyword evidence="5" id="KW-0862">Zinc</keyword>
<feature type="domain" description="C2H2-type" evidence="12">
    <location>
        <begin position="153"/>
        <end position="180"/>
    </location>
</feature>
<dbReference type="PANTHER" id="PTHR16515:SF49">
    <property type="entry name" value="GASTRULA ZINC FINGER PROTEIN XLCGF49.1-LIKE-RELATED"/>
    <property type="match status" value="1"/>
</dbReference>
<keyword evidence="7" id="KW-0238">DNA-binding</keyword>
<evidence type="ECO:0000256" key="5">
    <source>
        <dbReference type="ARBA" id="ARBA00022833"/>
    </source>
</evidence>
<comment type="subcellular location">
    <subcellularLocation>
        <location evidence="1">Nucleus</location>
    </subcellularLocation>
</comment>
<keyword evidence="6" id="KW-0805">Transcription regulation</keyword>
<dbReference type="GO" id="GO:0005634">
    <property type="term" value="C:nucleus"/>
    <property type="evidence" value="ECO:0007669"/>
    <property type="project" value="UniProtKB-SubCell"/>
</dbReference>
<feature type="domain" description="C2H2-type" evidence="12">
    <location>
        <begin position="181"/>
        <end position="208"/>
    </location>
</feature>
<dbReference type="SUPFAM" id="SSF57667">
    <property type="entry name" value="beta-beta-alpha zinc fingers"/>
    <property type="match status" value="3"/>
</dbReference>
<reference evidence="13" key="1">
    <citation type="submission" date="2022-07" db="EMBL/GenBank/DDBJ databases">
        <authorList>
            <person name="Trinca V."/>
            <person name="Uliana J.V.C."/>
            <person name="Torres T.T."/>
            <person name="Ward R.J."/>
            <person name="Monesi N."/>
        </authorList>
    </citation>
    <scope>NUCLEOTIDE SEQUENCE</scope>
    <source>
        <strain evidence="13">HSMRA1968</strain>
        <tissue evidence="13">Whole embryos</tissue>
    </source>
</reference>
<feature type="compositionally biased region" description="Polar residues" evidence="11">
    <location>
        <begin position="66"/>
        <end position="87"/>
    </location>
</feature>
<evidence type="ECO:0000256" key="3">
    <source>
        <dbReference type="ARBA" id="ARBA00022737"/>
    </source>
</evidence>
<dbReference type="GO" id="GO:0010468">
    <property type="term" value="P:regulation of gene expression"/>
    <property type="evidence" value="ECO:0007669"/>
    <property type="project" value="TreeGrafter"/>
</dbReference>
<dbReference type="FunFam" id="3.30.160.60:FF:001158">
    <property type="entry name" value="zinc finger protein 22"/>
    <property type="match status" value="1"/>
</dbReference>
<dbReference type="FunFam" id="3.30.160.60:FF:002467">
    <property type="entry name" value="Zinc finger protein 51"/>
    <property type="match status" value="1"/>
</dbReference>
<dbReference type="GO" id="GO:0032502">
    <property type="term" value="P:developmental process"/>
    <property type="evidence" value="ECO:0007669"/>
    <property type="project" value="UniProtKB-ARBA"/>
</dbReference>
<name>A0A9Q0S787_9DIPT</name>
<dbReference type="FunFam" id="3.30.160.60:FF:000202">
    <property type="entry name" value="Zinc finger protein 574"/>
    <property type="match status" value="1"/>
</dbReference>
<keyword evidence="2" id="KW-0479">Metal-binding</keyword>
<dbReference type="Proteomes" id="UP001151699">
    <property type="component" value="Chromosome A"/>
</dbReference>
<organism evidence="13 14">
    <name type="scientific">Pseudolycoriella hygida</name>
    <dbReference type="NCBI Taxonomy" id="35572"/>
    <lineage>
        <taxon>Eukaryota</taxon>
        <taxon>Metazoa</taxon>
        <taxon>Ecdysozoa</taxon>
        <taxon>Arthropoda</taxon>
        <taxon>Hexapoda</taxon>
        <taxon>Insecta</taxon>
        <taxon>Pterygota</taxon>
        <taxon>Neoptera</taxon>
        <taxon>Endopterygota</taxon>
        <taxon>Diptera</taxon>
        <taxon>Nematocera</taxon>
        <taxon>Sciaroidea</taxon>
        <taxon>Sciaridae</taxon>
        <taxon>Pseudolycoriella</taxon>
    </lineage>
</organism>
<dbReference type="InterPro" id="IPR013087">
    <property type="entry name" value="Znf_C2H2_type"/>
</dbReference>
<dbReference type="InterPro" id="IPR050331">
    <property type="entry name" value="Zinc_finger"/>
</dbReference>
<evidence type="ECO:0000256" key="1">
    <source>
        <dbReference type="ARBA" id="ARBA00004123"/>
    </source>
</evidence>
<keyword evidence="4 10" id="KW-0863">Zinc-finger</keyword>
<dbReference type="GO" id="GO:0008270">
    <property type="term" value="F:zinc ion binding"/>
    <property type="evidence" value="ECO:0007669"/>
    <property type="project" value="UniProtKB-KW"/>
</dbReference>
<evidence type="ECO:0000256" key="4">
    <source>
        <dbReference type="ARBA" id="ARBA00022771"/>
    </source>
</evidence>
<dbReference type="GO" id="GO:0003677">
    <property type="term" value="F:DNA binding"/>
    <property type="evidence" value="ECO:0007669"/>
    <property type="project" value="UniProtKB-KW"/>
</dbReference>
<protein>
    <submittedName>
        <fullName evidence="13">Zinc finger protein</fullName>
    </submittedName>
</protein>
<feature type="domain" description="C2H2-type" evidence="12">
    <location>
        <begin position="209"/>
        <end position="236"/>
    </location>
</feature>
<proteinExistence type="predicted"/>
<evidence type="ECO:0000256" key="6">
    <source>
        <dbReference type="ARBA" id="ARBA00023015"/>
    </source>
</evidence>
<keyword evidence="8" id="KW-0804">Transcription</keyword>
<dbReference type="InterPro" id="IPR036236">
    <property type="entry name" value="Znf_C2H2_sf"/>
</dbReference>
<evidence type="ECO:0000256" key="11">
    <source>
        <dbReference type="SAM" id="MobiDB-lite"/>
    </source>
</evidence>
<evidence type="ECO:0000256" key="2">
    <source>
        <dbReference type="ARBA" id="ARBA00022723"/>
    </source>
</evidence>
<evidence type="ECO:0000256" key="8">
    <source>
        <dbReference type="ARBA" id="ARBA00023163"/>
    </source>
</evidence>
<dbReference type="FunFam" id="3.30.160.60:FF:000446">
    <property type="entry name" value="Zinc finger protein"/>
    <property type="match status" value="1"/>
</dbReference>
<dbReference type="FunFam" id="3.30.160.60:FF:000512">
    <property type="entry name" value="zinc finger protein 197 isoform X1"/>
    <property type="match status" value="2"/>
</dbReference>
<evidence type="ECO:0000259" key="12">
    <source>
        <dbReference type="PROSITE" id="PS50157"/>
    </source>
</evidence>
<dbReference type="Gene3D" id="3.30.160.60">
    <property type="entry name" value="Classic Zinc Finger"/>
    <property type="match status" value="6"/>
</dbReference>
<sequence>NDKTSKCITCGASIPASTKRKGPKLIRCENCINNDNATHIQSRQTATQIFVAPDGDVKFEMSEIPSAQSDSMDSIGSQNNIMPVTTTSSGSSNSKHSQQQQNQSGHILPGYYPVKKRNLAAVTKCNKCNGSGVIYIGGQKPAKAGQQEQQKPFHCNICGGSFSRYSSLWSHKKLHSGEKNYKCSICGLAFAKAVYLKNHSRIHTGEKPYKCATCGMQFSQSPHLKNHERTHSGEKPYVCEVCDKGFARHATLWNHRRIHTGEKPYKCDICGSAFSQAAHLKNHAKVHSGEKPFKCDICSAAFADRFALKRHRQIHEKYGQTAPRQPAQVPMEVQIVHKQELPEIEEEDEDNVNEVIISGL</sequence>
<evidence type="ECO:0000256" key="10">
    <source>
        <dbReference type="PROSITE-ProRule" id="PRU00042"/>
    </source>
</evidence>
<dbReference type="PROSITE" id="PS00028">
    <property type="entry name" value="ZINC_FINGER_C2H2_1"/>
    <property type="match status" value="6"/>
</dbReference>
<keyword evidence="3" id="KW-0677">Repeat</keyword>
<dbReference type="EMBL" id="WJQU01000001">
    <property type="protein sequence ID" value="KAJ6646085.1"/>
    <property type="molecule type" value="Genomic_DNA"/>
</dbReference>
<dbReference type="OrthoDB" id="3437960at2759"/>
<feature type="domain" description="C2H2-type" evidence="12">
    <location>
        <begin position="265"/>
        <end position="292"/>
    </location>
</feature>
<comment type="caution">
    <text evidence="13">The sequence shown here is derived from an EMBL/GenBank/DDBJ whole genome shotgun (WGS) entry which is preliminary data.</text>
</comment>
<gene>
    <name evidence="13" type="primary">ZNF235_0</name>
    <name evidence="13" type="ORF">Bhyg_01295</name>
</gene>
<feature type="region of interest" description="Disordered" evidence="11">
    <location>
        <begin position="66"/>
        <end position="108"/>
    </location>
</feature>
<feature type="compositionally biased region" description="Low complexity" evidence="11">
    <location>
        <begin position="88"/>
        <end position="106"/>
    </location>
</feature>
<feature type="domain" description="C2H2-type" evidence="12">
    <location>
        <begin position="293"/>
        <end position="315"/>
    </location>
</feature>
<evidence type="ECO:0000313" key="13">
    <source>
        <dbReference type="EMBL" id="KAJ6646085.1"/>
    </source>
</evidence>
<dbReference type="SMART" id="SM00355">
    <property type="entry name" value="ZnF_C2H2"/>
    <property type="match status" value="6"/>
</dbReference>
<dbReference type="PANTHER" id="PTHR16515">
    <property type="entry name" value="PR DOMAIN ZINC FINGER PROTEIN"/>
    <property type="match status" value="1"/>
</dbReference>
<dbReference type="Pfam" id="PF00096">
    <property type="entry name" value="zf-C2H2"/>
    <property type="match status" value="6"/>
</dbReference>
<evidence type="ECO:0000313" key="14">
    <source>
        <dbReference type="Proteomes" id="UP001151699"/>
    </source>
</evidence>
<accession>A0A9Q0S787</accession>
<evidence type="ECO:0000256" key="7">
    <source>
        <dbReference type="ARBA" id="ARBA00023125"/>
    </source>
</evidence>
<feature type="domain" description="C2H2-type" evidence="12">
    <location>
        <begin position="237"/>
        <end position="264"/>
    </location>
</feature>
<keyword evidence="14" id="KW-1185">Reference proteome</keyword>
<keyword evidence="9" id="KW-0539">Nucleus</keyword>